<feature type="signal peptide" evidence="1">
    <location>
        <begin position="1"/>
        <end position="21"/>
    </location>
</feature>
<name>A0ABT0Z540_9FLAO</name>
<gene>
    <name evidence="3" type="ORF">NE848_14175</name>
</gene>
<dbReference type="EMBL" id="JAMSCK010000005">
    <property type="protein sequence ID" value="MCM8570538.1"/>
    <property type="molecule type" value="Genomic_DNA"/>
</dbReference>
<dbReference type="Proteomes" id="UP001155077">
    <property type="component" value="Unassembled WGS sequence"/>
</dbReference>
<protein>
    <submittedName>
        <fullName evidence="3">DUF2059 domain-containing protein</fullName>
    </submittedName>
</protein>
<evidence type="ECO:0000259" key="2">
    <source>
        <dbReference type="Pfam" id="PF09832"/>
    </source>
</evidence>
<sequence>MRKLVCLFVMAFVGLSLSAQENDSFEEKTIKLIKMTAGQQFEIMMDPLVKMVPQENQEAFKKELAESTNDLYSKMAKIYMESFTEAELDKILDFYATPVGKKLVAETPTLTKKGMELGQTWGMELQPLMAKYSK</sequence>
<feature type="domain" description="DUF2059" evidence="2">
    <location>
        <begin position="71"/>
        <end position="127"/>
    </location>
</feature>
<comment type="caution">
    <text evidence="3">The sequence shown here is derived from an EMBL/GenBank/DDBJ whole genome shotgun (WGS) entry which is preliminary data.</text>
</comment>
<accession>A0ABT0Z540</accession>
<evidence type="ECO:0000313" key="4">
    <source>
        <dbReference type="Proteomes" id="UP001155077"/>
    </source>
</evidence>
<keyword evidence="4" id="KW-1185">Reference proteome</keyword>
<evidence type="ECO:0000256" key="1">
    <source>
        <dbReference type="SAM" id="SignalP"/>
    </source>
</evidence>
<feature type="chain" id="PRO_5046231345" evidence="1">
    <location>
        <begin position="22"/>
        <end position="134"/>
    </location>
</feature>
<dbReference type="InterPro" id="IPR018637">
    <property type="entry name" value="DUF2059"/>
</dbReference>
<proteinExistence type="predicted"/>
<dbReference type="RefSeq" id="WP_252114760.1">
    <property type="nucleotide sequence ID" value="NZ_JAMSCK010000005.1"/>
</dbReference>
<organism evidence="3 4">
    <name type="scientific">Gramella jeungdoensis</name>
    <dbReference type="NCBI Taxonomy" id="708091"/>
    <lineage>
        <taxon>Bacteria</taxon>
        <taxon>Pseudomonadati</taxon>
        <taxon>Bacteroidota</taxon>
        <taxon>Flavobacteriia</taxon>
        <taxon>Flavobacteriales</taxon>
        <taxon>Flavobacteriaceae</taxon>
        <taxon>Christiangramia</taxon>
    </lineage>
</organism>
<evidence type="ECO:0000313" key="3">
    <source>
        <dbReference type="EMBL" id="MCM8570538.1"/>
    </source>
</evidence>
<dbReference type="Pfam" id="PF09832">
    <property type="entry name" value="DUF2059"/>
    <property type="match status" value="1"/>
</dbReference>
<keyword evidence="1" id="KW-0732">Signal</keyword>
<reference evidence="3" key="1">
    <citation type="submission" date="2022-06" db="EMBL/GenBank/DDBJ databases">
        <title>Gramella sediminis sp. nov., isolated from deep-sea sediment of the Indian Ocean.</title>
        <authorList>
            <person name="Yang L."/>
        </authorList>
    </citation>
    <scope>NUCLEOTIDE SEQUENCE</scope>
    <source>
        <strain evidence="3">HMD3159</strain>
    </source>
</reference>